<sequence>MLFYMFLFLDIVISFINKILDVLVCLLNFGQVI</sequence>
<reference evidence="1" key="1">
    <citation type="submission" date="2014-09" db="EMBL/GenBank/DDBJ databases">
        <authorList>
            <person name="Magalhaes I.L.F."/>
            <person name="Oliveira U."/>
            <person name="Santos F.R."/>
            <person name="Vidigal T.H.D.A."/>
            <person name="Brescovit A.D."/>
            <person name="Santos A.J."/>
        </authorList>
    </citation>
    <scope>NUCLEOTIDE SEQUENCE</scope>
    <source>
        <tissue evidence="1">Shoot tissue taken approximately 20 cm above the soil surface</tissue>
    </source>
</reference>
<protein>
    <submittedName>
        <fullName evidence="1">Uncharacterized protein</fullName>
    </submittedName>
</protein>
<proteinExistence type="predicted"/>
<reference evidence="1" key="2">
    <citation type="journal article" date="2015" name="Data Brief">
        <title>Shoot transcriptome of the giant reed, Arundo donax.</title>
        <authorList>
            <person name="Barrero R.A."/>
            <person name="Guerrero F.D."/>
            <person name="Moolhuijzen P."/>
            <person name="Goolsby J.A."/>
            <person name="Tidwell J."/>
            <person name="Bellgard S.E."/>
            <person name="Bellgard M.I."/>
        </authorList>
    </citation>
    <scope>NUCLEOTIDE SEQUENCE</scope>
    <source>
        <tissue evidence="1">Shoot tissue taken approximately 20 cm above the soil surface</tissue>
    </source>
</reference>
<dbReference type="EMBL" id="GBRH01234222">
    <property type="protein sequence ID" value="JAD63673.1"/>
    <property type="molecule type" value="Transcribed_RNA"/>
</dbReference>
<organism evidence="1">
    <name type="scientific">Arundo donax</name>
    <name type="common">Giant reed</name>
    <name type="synonym">Donax arundinaceus</name>
    <dbReference type="NCBI Taxonomy" id="35708"/>
    <lineage>
        <taxon>Eukaryota</taxon>
        <taxon>Viridiplantae</taxon>
        <taxon>Streptophyta</taxon>
        <taxon>Embryophyta</taxon>
        <taxon>Tracheophyta</taxon>
        <taxon>Spermatophyta</taxon>
        <taxon>Magnoliopsida</taxon>
        <taxon>Liliopsida</taxon>
        <taxon>Poales</taxon>
        <taxon>Poaceae</taxon>
        <taxon>PACMAD clade</taxon>
        <taxon>Arundinoideae</taxon>
        <taxon>Arundineae</taxon>
        <taxon>Arundo</taxon>
    </lineage>
</organism>
<dbReference type="AlphaFoldDB" id="A0A0A9BNF4"/>
<accession>A0A0A9BNF4</accession>
<name>A0A0A9BNF4_ARUDO</name>
<evidence type="ECO:0000313" key="1">
    <source>
        <dbReference type="EMBL" id="JAD63673.1"/>
    </source>
</evidence>